<evidence type="ECO:0000256" key="1">
    <source>
        <dbReference type="ARBA" id="ARBA00023015"/>
    </source>
</evidence>
<organism evidence="5">
    <name type="scientific">marine metagenome</name>
    <dbReference type="NCBI Taxonomy" id="408172"/>
    <lineage>
        <taxon>unclassified sequences</taxon>
        <taxon>metagenomes</taxon>
        <taxon>ecological metagenomes</taxon>
    </lineage>
</organism>
<dbReference type="PANTHER" id="PTHR30055">
    <property type="entry name" value="HTH-TYPE TRANSCRIPTIONAL REGULATOR RUTR"/>
    <property type="match status" value="1"/>
</dbReference>
<dbReference type="SUPFAM" id="SSF46689">
    <property type="entry name" value="Homeodomain-like"/>
    <property type="match status" value="1"/>
</dbReference>
<reference evidence="5" key="1">
    <citation type="submission" date="2018-05" db="EMBL/GenBank/DDBJ databases">
        <authorList>
            <person name="Lanie J.A."/>
            <person name="Ng W.-L."/>
            <person name="Kazmierczak K.M."/>
            <person name="Andrzejewski T.M."/>
            <person name="Davidsen T.M."/>
            <person name="Wayne K.J."/>
            <person name="Tettelin H."/>
            <person name="Glass J.I."/>
            <person name="Rusch D."/>
            <person name="Podicherti R."/>
            <person name="Tsui H.-C.T."/>
            <person name="Winkler M.E."/>
        </authorList>
    </citation>
    <scope>NUCLEOTIDE SEQUENCE</scope>
</reference>
<dbReference type="GO" id="GO:0003700">
    <property type="term" value="F:DNA-binding transcription factor activity"/>
    <property type="evidence" value="ECO:0007669"/>
    <property type="project" value="TreeGrafter"/>
</dbReference>
<feature type="non-terminal residue" evidence="5">
    <location>
        <position position="128"/>
    </location>
</feature>
<sequence length="128" mass="14982">MSEETKQKIIDGARKSLIKEGHRRSTIKVIADYAGVNHGLVHHYFGSKEELMVALIQHQSQQVLPELFRDHPDWLEELLQERRPKDLAKMNQKQLDQFMDAGMDRFFSVYDDFDKILSEFMAMSAEMP</sequence>
<accession>A0A382CR88</accession>
<dbReference type="PANTHER" id="PTHR30055:SF234">
    <property type="entry name" value="HTH-TYPE TRANSCRIPTIONAL REGULATOR BETI"/>
    <property type="match status" value="1"/>
</dbReference>
<dbReference type="Pfam" id="PF00440">
    <property type="entry name" value="TetR_N"/>
    <property type="match status" value="1"/>
</dbReference>
<dbReference type="GO" id="GO:0000976">
    <property type="term" value="F:transcription cis-regulatory region binding"/>
    <property type="evidence" value="ECO:0007669"/>
    <property type="project" value="TreeGrafter"/>
</dbReference>
<dbReference type="Gene3D" id="1.10.357.10">
    <property type="entry name" value="Tetracycline Repressor, domain 2"/>
    <property type="match status" value="1"/>
</dbReference>
<dbReference type="InterPro" id="IPR009057">
    <property type="entry name" value="Homeodomain-like_sf"/>
</dbReference>
<evidence type="ECO:0000256" key="2">
    <source>
        <dbReference type="ARBA" id="ARBA00023125"/>
    </source>
</evidence>
<evidence type="ECO:0000256" key="3">
    <source>
        <dbReference type="ARBA" id="ARBA00023163"/>
    </source>
</evidence>
<keyword evidence="3" id="KW-0804">Transcription</keyword>
<dbReference type="PROSITE" id="PS50977">
    <property type="entry name" value="HTH_TETR_2"/>
    <property type="match status" value="1"/>
</dbReference>
<evidence type="ECO:0000313" key="5">
    <source>
        <dbReference type="EMBL" id="SVB28334.1"/>
    </source>
</evidence>
<dbReference type="PRINTS" id="PR00455">
    <property type="entry name" value="HTHTETR"/>
</dbReference>
<keyword evidence="1" id="KW-0805">Transcription regulation</keyword>
<feature type="domain" description="HTH tetR-type" evidence="4">
    <location>
        <begin position="3"/>
        <end position="63"/>
    </location>
</feature>
<dbReference type="AlphaFoldDB" id="A0A382CR88"/>
<dbReference type="EMBL" id="UINC01035628">
    <property type="protein sequence ID" value="SVB28334.1"/>
    <property type="molecule type" value="Genomic_DNA"/>
</dbReference>
<protein>
    <recommendedName>
        <fullName evidence="4">HTH tetR-type domain-containing protein</fullName>
    </recommendedName>
</protein>
<dbReference type="InterPro" id="IPR050109">
    <property type="entry name" value="HTH-type_TetR-like_transc_reg"/>
</dbReference>
<gene>
    <name evidence="5" type="ORF">METZ01_LOCUS181188</name>
</gene>
<dbReference type="InterPro" id="IPR001647">
    <property type="entry name" value="HTH_TetR"/>
</dbReference>
<keyword evidence="2" id="KW-0238">DNA-binding</keyword>
<evidence type="ECO:0000259" key="4">
    <source>
        <dbReference type="PROSITE" id="PS50977"/>
    </source>
</evidence>
<name>A0A382CR88_9ZZZZ</name>
<proteinExistence type="predicted"/>